<name>A0ABP8U9E8_9ACTN</name>
<accession>A0ABP8U9E8</accession>
<protein>
    <submittedName>
        <fullName evidence="1">Uncharacterized protein</fullName>
    </submittedName>
</protein>
<organism evidence="1 2">
    <name type="scientific">Actinoallomurus vinaceus</name>
    <dbReference type="NCBI Taxonomy" id="1080074"/>
    <lineage>
        <taxon>Bacteria</taxon>
        <taxon>Bacillati</taxon>
        <taxon>Actinomycetota</taxon>
        <taxon>Actinomycetes</taxon>
        <taxon>Streptosporangiales</taxon>
        <taxon>Thermomonosporaceae</taxon>
        <taxon>Actinoallomurus</taxon>
    </lineage>
</organism>
<dbReference type="EMBL" id="BAABHK010000004">
    <property type="protein sequence ID" value="GAA4626889.1"/>
    <property type="molecule type" value="Genomic_DNA"/>
</dbReference>
<sequence length="83" mass="8323">MKRVTVNIGTIAAILHSPGGINEHHLITNKGPTLVYLGGAGVTPSTGLPFPPGSRLELHGNAATLYAVTATGAGQVAVAVNVL</sequence>
<reference evidence="2" key="1">
    <citation type="journal article" date="2019" name="Int. J. Syst. Evol. Microbiol.">
        <title>The Global Catalogue of Microorganisms (GCM) 10K type strain sequencing project: providing services to taxonomists for standard genome sequencing and annotation.</title>
        <authorList>
            <consortium name="The Broad Institute Genomics Platform"/>
            <consortium name="The Broad Institute Genome Sequencing Center for Infectious Disease"/>
            <person name="Wu L."/>
            <person name="Ma J."/>
        </authorList>
    </citation>
    <scope>NUCLEOTIDE SEQUENCE [LARGE SCALE GENOMIC DNA]</scope>
    <source>
        <strain evidence="2">JCM 17939</strain>
    </source>
</reference>
<keyword evidence="2" id="KW-1185">Reference proteome</keyword>
<evidence type="ECO:0000313" key="2">
    <source>
        <dbReference type="Proteomes" id="UP001501442"/>
    </source>
</evidence>
<evidence type="ECO:0000313" key="1">
    <source>
        <dbReference type="EMBL" id="GAA4626889.1"/>
    </source>
</evidence>
<proteinExistence type="predicted"/>
<dbReference type="Proteomes" id="UP001501442">
    <property type="component" value="Unassembled WGS sequence"/>
</dbReference>
<comment type="caution">
    <text evidence="1">The sequence shown here is derived from an EMBL/GenBank/DDBJ whole genome shotgun (WGS) entry which is preliminary data.</text>
</comment>
<gene>
    <name evidence="1" type="ORF">GCM10023196_036980</name>
</gene>
<dbReference type="RefSeq" id="WP_345432087.1">
    <property type="nucleotide sequence ID" value="NZ_BAABHK010000004.1"/>
</dbReference>